<evidence type="ECO:0000313" key="6">
    <source>
        <dbReference type="EMBL" id="QGZ38325.1"/>
    </source>
</evidence>
<dbReference type="InterPro" id="IPR006879">
    <property type="entry name" value="YdjC-like"/>
</dbReference>
<keyword evidence="4" id="KW-0460">Magnesium</keyword>
<dbReference type="EMBL" id="CP046904">
    <property type="protein sequence ID" value="QGZ38325.1"/>
    <property type="molecule type" value="Genomic_DNA"/>
</dbReference>
<dbReference type="EMBL" id="VLKW01000002">
    <property type="protein sequence ID" value="TWI50136.1"/>
    <property type="molecule type" value="Genomic_DNA"/>
</dbReference>
<evidence type="ECO:0000256" key="4">
    <source>
        <dbReference type="ARBA" id="ARBA00022842"/>
    </source>
</evidence>
<keyword evidence="3" id="KW-0378">Hydrolase</keyword>
<dbReference type="GO" id="GO:0046872">
    <property type="term" value="F:metal ion binding"/>
    <property type="evidence" value="ECO:0007669"/>
    <property type="project" value="UniProtKB-KW"/>
</dbReference>
<dbReference type="Proteomes" id="UP000315112">
    <property type="component" value="Unassembled WGS sequence"/>
</dbReference>
<name>A0A562Q1E2_9BURK</name>
<evidence type="ECO:0000256" key="2">
    <source>
        <dbReference type="ARBA" id="ARBA00022723"/>
    </source>
</evidence>
<organism evidence="7 8">
    <name type="scientific">Pseudoduganella flava</name>
    <dbReference type="NCBI Taxonomy" id="871742"/>
    <lineage>
        <taxon>Bacteria</taxon>
        <taxon>Pseudomonadati</taxon>
        <taxon>Pseudomonadota</taxon>
        <taxon>Betaproteobacteria</taxon>
        <taxon>Burkholderiales</taxon>
        <taxon>Oxalobacteraceae</taxon>
        <taxon>Telluria group</taxon>
        <taxon>Pseudoduganella</taxon>
    </lineage>
</organism>
<dbReference type="GO" id="GO:0019213">
    <property type="term" value="F:deacetylase activity"/>
    <property type="evidence" value="ECO:0007669"/>
    <property type="project" value="TreeGrafter"/>
</dbReference>
<dbReference type="PANTHER" id="PTHR31609">
    <property type="entry name" value="YDJC DEACETYLASE FAMILY MEMBER"/>
    <property type="match status" value="1"/>
</dbReference>
<evidence type="ECO:0000256" key="1">
    <source>
        <dbReference type="ARBA" id="ARBA00001946"/>
    </source>
</evidence>
<comment type="cofactor">
    <cofactor evidence="1">
        <name>Mg(2+)</name>
        <dbReference type="ChEBI" id="CHEBI:18420"/>
    </cofactor>
</comment>
<evidence type="ECO:0000313" key="8">
    <source>
        <dbReference type="Proteomes" id="UP000315112"/>
    </source>
</evidence>
<gene>
    <name evidence="6" type="ORF">GO485_04170</name>
    <name evidence="7" type="ORF">IP92_01365</name>
</gene>
<accession>A0A562Q1E2</accession>
<reference evidence="7" key="2">
    <citation type="submission" date="2019-07" db="EMBL/GenBank/DDBJ databases">
        <authorList>
            <person name="Whitman W."/>
            <person name="Huntemann M."/>
            <person name="Clum A."/>
            <person name="Pillay M."/>
            <person name="Palaniappan K."/>
            <person name="Varghese N."/>
            <person name="Mikhailova N."/>
            <person name="Stamatis D."/>
            <person name="Reddy T."/>
            <person name="Daum C."/>
            <person name="Shapiro N."/>
            <person name="Ivanova N."/>
            <person name="Kyrpides N."/>
            <person name="Woyke T."/>
        </authorList>
    </citation>
    <scope>NUCLEOTIDE SEQUENCE</scope>
    <source>
        <strain evidence="7">CGMCC 1.10685</strain>
    </source>
</reference>
<keyword evidence="9" id="KW-1185">Reference proteome</keyword>
<sequence>MKTVTLCADDFAQSPAISAAILALLAAGRLSATSAMSVSPYWPDDAHALRAAARGADVGLHLAFTQPCGQPMRPLPWWIVLSQLRLLSRTRLRGHILHQVDRFADAYGSLPAFIDGHQHVHALPVLRDALFDAIAMRWPDGSRPWLRAPDLLADAGDSRCKARLLVGLCRGFSVAARAHGYAVPAWFAGLYSLRPGADFARLMTRWLAASPAGGLLMCHPGLPQDERGGRIAAVRGAEYAWLASAGFVEACRHHGVALARWTGQAA</sequence>
<dbReference type="OrthoDB" id="5295855at2"/>
<evidence type="ECO:0000313" key="7">
    <source>
        <dbReference type="EMBL" id="TWI50136.1"/>
    </source>
</evidence>
<proteinExistence type="predicted"/>
<dbReference type="Proteomes" id="UP000437862">
    <property type="component" value="Chromosome"/>
</dbReference>
<evidence type="ECO:0000313" key="9">
    <source>
        <dbReference type="Proteomes" id="UP000437862"/>
    </source>
</evidence>
<dbReference type="PANTHER" id="PTHR31609:SF1">
    <property type="entry name" value="CARBOHYDRATE DEACETYLASE"/>
    <property type="match status" value="1"/>
</dbReference>
<dbReference type="GO" id="GO:0005975">
    <property type="term" value="P:carbohydrate metabolic process"/>
    <property type="evidence" value="ECO:0007669"/>
    <property type="project" value="InterPro"/>
</dbReference>
<dbReference type="CDD" id="cd10807">
    <property type="entry name" value="YdjC_like_3"/>
    <property type="match status" value="1"/>
</dbReference>
<dbReference type="RefSeq" id="WP_145873768.1">
    <property type="nucleotide sequence ID" value="NZ_CP046904.1"/>
</dbReference>
<dbReference type="SUPFAM" id="SSF88713">
    <property type="entry name" value="Glycoside hydrolase/deacetylase"/>
    <property type="match status" value="1"/>
</dbReference>
<keyword evidence="5" id="KW-0119">Carbohydrate metabolism</keyword>
<dbReference type="InterPro" id="IPR011330">
    <property type="entry name" value="Glyco_hydro/deAcase_b/a-brl"/>
</dbReference>
<dbReference type="Gene3D" id="3.20.20.370">
    <property type="entry name" value="Glycoside hydrolase/deacetylase"/>
    <property type="match status" value="1"/>
</dbReference>
<dbReference type="AlphaFoldDB" id="A0A562Q1E2"/>
<reference evidence="6 9" key="3">
    <citation type="submission" date="2019-12" db="EMBL/GenBank/DDBJ databases">
        <title>Draft Genome Sequences of Six Type Strains of the Genus Massilia.</title>
        <authorList>
            <person name="Miess H."/>
            <person name="Frediansyah A."/>
            <person name="Goeker M."/>
            <person name="Gross H."/>
        </authorList>
    </citation>
    <scope>NUCLEOTIDE SEQUENCE [LARGE SCALE GENOMIC DNA]</scope>
    <source>
        <strain evidence="6 9">DSM 26639</strain>
    </source>
</reference>
<dbReference type="Pfam" id="PF04794">
    <property type="entry name" value="YdjC"/>
    <property type="match status" value="1"/>
</dbReference>
<keyword evidence="2" id="KW-0479">Metal-binding</keyword>
<reference evidence="7 8" key="1">
    <citation type="journal article" date="2015" name="Stand. Genomic Sci.">
        <title>Genomic Encyclopedia of Bacterial and Archaeal Type Strains, Phase III: the genomes of soil and plant-associated and newly described type strains.</title>
        <authorList>
            <person name="Whitman W.B."/>
            <person name="Woyke T."/>
            <person name="Klenk H.P."/>
            <person name="Zhou Y."/>
            <person name="Lilburn T.G."/>
            <person name="Beck B.J."/>
            <person name="De Vos P."/>
            <person name="Vandamme P."/>
            <person name="Eisen J.A."/>
            <person name="Garrity G."/>
            <person name="Hugenholtz P."/>
            <person name="Kyrpides N.C."/>
        </authorList>
    </citation>
    <scope>NUCLEOTIDE SEQUENCE [LARGE SCALE GENOMIC DNA]</scope>
    <source>
        <strain evidence="7 8">CGMCC 1.10685</strain>
    </source>
</reference>
<evidence type="ECO:0000256" key="5">
    <source>
        <dbReference type="ARBA" id="ARBA00023277"/>
    </source>
</evidence>
<evidence type="ECO:0000256" key="3">
    <source>
        <dbReference type="ARBA" id="ARBA00022801"/>
    </source>
</evidence>
<dbReference type="GO" id="GO:0016787">
    <property type="term" value="F:hydrolase activity"/>
    <property type="evidence" value="ECO:0007669"/>
    <property type="project" value="UniProtKB-KW"/>
</dbReference>
<protein>
    <submittedName>
        <fullName evidence="6">ChbG/HpnK family deacetylase</fullName>
    </submittedName>
</protein>